<organism evidence="2 3">
    <name type="scientific">Meripilus lineatus</name>
    <dbReference type="NCBI Taxonomy" id="2056292"/>
    <lineage>
        <taxon>Eukaryota</taxon>
        <taxon>Fungi</taxon>
        <taxon>Dikarya</taxon>
        <taxon>Basidiomycota</taxon>
        <taxon>Agaricomycotina</taxon>
        <taxon>Agaricomycetes</taxon>
        <taxon>Polyporales</taxon>
        <taxon>Meripilaceae</taxon>
        <taxon>Meripilus</taxon>
    </lineage>
</organism>
<dbReference type="EMBL" id="JANAWD010000855">
    <property type="protein sequence ID" value="KAJ3475450.1"/>
    <property type="molecule type" value="Genomic_DNA"/>
</dbReference>
<dbReference type="AlphaFoldDB" id="A0AAD5USP0"/>
<reference evidence="2" key="1">
    <citation type="submission" date="2022-07" db="EMBL/GenBank/DDBJ databases">
        <title>Genome Sequence of Physisporinus lineatus.</title>
        <authorList>
            <person name="Buettner E."/>
        </authorList>
    </citation>
    <scope>NUCLEOTIDE SEQUENCE</scope>
    <source>
        <strain evidence="2">VT162</strain>
    </source>
</reference>
<feature type="compositionally biased region" description="Basic and acidic residues" evidence="1">
    <location>
        <begin position="180"/>
        <end position="190"/>
    </location>
</feature>
<proteinExistence type="predicted"/>
<evidence type="ECO:0000256" key="1">
    <source>
        <dbReference type="SAM" id="MobiDB-lite"/>
    </source>
</evidence>
<name>A0AAD5USP0_9APHY</name>
<comment type="caution">
    <text evidence="2">The sequence shown here is derived from an EMBL/GenBank/DDBJ whole genome shotgun (WGS) entry which is preliminary data.</text>
</comment>
<evidence type="ECO:0000313" key="2">
    <source>
        <dbReference type="EMBL" id="KAJ3475450.1"/>
    </source>
</evidence>
<sequence length="196" mass="21644">MASVSPVPQISIFLAPPEDPIVEPYSPFSATGPTTPESPDAFRPTLLSPPPTLSPQFPRQLSPLRPADSPVKGHGLERERFEAMLRASKERNALVGSKKSPDLRKEIALKVHKSKQLERRALFLSKVQAPPSPTSTLEPKTPPESPAIFHYSLPSPGLESPLAVFETLVTENPNMPPRRTWVEQHSRLQEEEIANP</sequence>
<dbReference type="Proteomes" id="UP001212997">
    <property type="component" value="Unassembled WGS sequence"/>
</dbReference>
<feature type="compositionally biased region" description="Polar residues" evidence="1">
    <location>
        <begin position="28"/>
        <end position="37"/>
    </location>
</feature>
<feature type="region of interest" description="Disordered" evidence="1">
    <location>
        <begin position="173"/>
        <end position="196"/>
    </location>
</feature>
<protein>
    <submittedName>
        <fullName evidence="2">Uncharacterized protein</fullName>
    </submittedName>
</protein>
<evidence type="ECO:0000313" key="3">
    <source>
        <dbReference type="Proteomes" id="UP001212997"/>
    </source>
</evidence>
<accession>A0AAD5USP0</accession>
<keyword evidence="3" id="KW-1185">Reference proteome</keyword>
<feature type="region of interest" description="Disordered" evidence="1">
    <location>
        <begin position="17"/>
        <end position="74"/>
    </location>
</feature>
<gene>
    <name evidence="2" type="ORF">NLI96_g11832</name>
</gene>
<feature type="region of interest" description="Disordered" evidence="1">
    <location>
        <begin position="125"/>
        <end position="153"/>
    </location>
</feature>